<dbReference type="Proteomes" id="UP001500795">
    <property type="component" value="Unassembled WGS sequence"/>
</dbReference>
<protein>
    <submittedName>
        <fullName evidence="1">Uncharacterized protein</fullName>
    </submittedName>
</protein>
<comment type="caution">
    <text evidence="1">The sequence shown here is derived from an EMBL/GenBank/DDBJ whole genome shotgun (WGS) entry which is preliminary data.</text>
</comment>
<keyword evidence="2" id="KW-1185">Reference proteome</keyword>
<gene>
    <name evidence="1" type="ORF">GCM10022394_12020</name>
</gene>
<dbReference type="EMBL" id="BAABCX010000001">
    <property type="protein sequence ID" value="GAA3534066.1"/>
    <property type="molecule type" value="Genomic_DNA"/>
</dbReference>
<reference evidence="2" key="1">
    <citation type="journal article" date="2019" name="Int. J. Syst. Evol. Microbiol.">
        <title>The Global Catalogue of Microorganisms (GCM) 10K type strain sequencing project: providing services to taxonomists for standard genome sequencing and annotation.</title>
        <authorList>
            <consortium name="The Broad Institute Genomics Platform"/>
            <consortium name="The Broad Institute Genome Sequencing Center for Infectious Disease"/>
            <person name="Wu L."/>
            <person name="Ma J."/>
        </authorList>
    </citation>
    <scope>NUCLEOTIDE SEQUENCE [LARGE SCALE GENOMIC DNA]</scope>
    <source>
        <strain evidence="2">JCM 17110</strain>
    </source>
</reference>
<evidence type="ECO:0000313" key="1">
    <source>
        <dbReference type="EMBL" id="GAA3534066.1"/>
    </source>
</evidence>
<accession>A0ABP6VJD1</accession>
<evidence type="ECO:0000313" key="2">
    <source>
        <dbReference type="Proteomes" id="UP001500795"/>
    </source>
</evidence>
<organism evidence="1 2">
    <name type="scientific">Zobellella aerophila</name>
    <dbReference type="NCBI Taxonomy" id="870480"/>
    <lineage>
        <taxon>Bacteria</taxon>
        <taxon>Pseudomonadati</taxon>
        <taxon>Pseudomonadota</taxon>
        <taxon>Gammaproteobacteria</taxon>
        <taxon>Aeromonadales</taxon>
        <taxon>Aeromonadaceae</taxon>
        <taxon>Zobellella</taxon>
    </lineage>
</organism>
<proteinExistence type="predicted"/>
<name>A0ABP6VJD1_9GAMM</name>
<sequence>MRTEVSSIQGVRLAAIWKLSRDNGMRQGIGLPPVWSRAAGDRKGLVAAAGVLPGFGIGSMLM</sequence>